<keyword evidence="4" id="KW-0489">Methyltransferase</keyword>
<keyword evidence="5" id="KW-1185">Reference proteome</keyword>
<dbReference type="InterPro" id="IPR013217">
    <property type="entry name" value="Methyltransf_12"/>
</dbReference>
<gene>
    <name evidence="4" type="ORF">ESP62_000550</name>
</gene>
<proteinExistence type="predicted"/>
<evidence type="ECO:0000259" key="3">
    <source>
        <dbReference type="Pfam" id="PF08242"/>
    </source>
</evidence>
<accession>A0A641ARB0</accession>
<evidence type="ECO:0000313" key="5">
    <source>
        <dbReference type="Proteomes" id="UP001515100"/>
    </source>
</evidence>
<name>A0A641ARB0_9ACTN</name>
<feature type="domain" description="Methyltransferase type 12" evidence="3">
    <location>
        <begin position="167"/>
        <end position="262"/>
    </location>
</feature>
<feature type="region of interest" description="Disordered" evidence="2">
    <location>
        <begin position="595"/>
        <end position="622"/>
    </location>
</feature>
<dbReference type="EMBL" id="SDPP02000001">
    <property type="protein sequence ID" value="KAA1379743.1"/>
    <property type="molecule type" value="Genomic_DNA"/>
</dbReference>
<feature type="region of interest" description="Disordered" evidence="2">
    <location>
        <begin position="81"/>
        <end position="108"/>
    </location>
</feature>
<dbReference type="InterPro" id="IPR029063">
    <property type="entry name" value="SAM-dependent_MTases_sf"/>
</dbReference>
<feature type="region of interest" description="Disordered" evidence="2">
    <location>
        <begin position="1"/>
        <end position="48"/>
    </location>
</feature>
<keyword evidence="1" id="KW-0175">Coiled coil</keyword>
<feature type="compositionally biased region" description="Polar residues" evidence="2">
    <location>
        <begin position="604"/>
        <end position="622"/>
    </location>
</feature>
<sequence>MPGASHPSSLTSRIDSGPVTGEGPGAESSEHAVSNPAPTTAAMRKRSARGALVNDCTAQLQPRPAPLSALGRQYSCGDVRPHVDEELPMNTRTPLRASGPGTSRPQDVAPSPLLDRLAHVLATTQDLSASSDALALAASTWEESYHLSPQRGNILRALPLPESPVVLEIGARCGGLTRHLGELGGTVDALEPHHGMAQVARARCADLTSVVVHEATLDDVPLETTYDLVVAVDASDLLASQGLTTADLAERATALLRPGGLLLIAGDNPRGVRFQAGDSTPTIGRDGGAPLARLHQADVESAVRAAGLEPRSLLAFPDHRHTQLLFDHDALAAIDSQLLLALPSFPSPPYLDRPATFPEEHLWAAAVEAGTGAQHANAYVVLAGTAPAPVNAAASFWTVGRRAAQSAFNRIRQRGDELVVERALAFPGSLAPDGPLSIRPHTEAFVAGATLTRRLGSAASIDEARALLRGWRDLVIASCHEGEPVPWDLIPRNVVVTDDQRLVAIDQEWQLDGGDAEVILTRGCFWLTYDVAIARRPPSWLPVTGTTDVAALADLIADLAGCQLSAGWVDRLIDREAQHMSHVWPTDDRHSRAARARKEWHQLTDLSRTPPQTDGPTETTEPVSSEAFSTVVEALSSTNAALQQQVRDLELELRHAELIHRDHAIGLMATAEKLRDRHEMSQSSLRRARAKMSRLQKRNAAMKASATWRVGSFFVRPFNRLRRR</sequence>
<feature type="compositionally biased region" description="Polar residues" evidence="2">
    <location>
        <begin position="1"/>
        <end position="14"/>
    </location>
</feature>
<dbReference type="OrthoDB" id="9797252at2"/>
<evidence type="ECO:0000256" key="1">
    <source>
        <dbReference type="SAM" id="Coils"/>
    </source>
</evidence>
<keyword evidence="4" id="KW-0808">Transferase</keyword>
<dbReference type="Gene3D" id="3.40.50.150">
    <property type="entry name" value="Vaccinia Virus protein VP39"/>
    <property type="match status" value="1"/>
</dbReference>
<dbReference type="Pfam" id="PF08242">
    <property type="entry name" value="Methyltransf_12"/>
    <property type="match status" value="1"/>
</dbReference>
<dbReference type="AlphaFoldDB" id="A0A641ARB0"/>
<dbReference type="CDD" id="cd02440">
    <property type="entry name" value="AdoMet_MTases"/>
    <property type="match status" value="1"/>
</dbReference>
<dbReference type="SUPFAM" id="SSF53335">
    <property type="entry name" value="S-adenosyl-L-methionine-dependent methyltransferases"/>
    <property type="match status" value="1"/>
</dbReference>
<dbReference type="Proteomes" id="UP001515100">
    <property type="component" value="Unassembled WGS sequence"/>
</dbReference>
<protein>
    <submittedName>
        <fullName evidence="4">Class I SAM-dependent methyltransferase</fullName>
    </submittedName>
</protein>
<comment type="caution">
    <text evidence="4">The sequence shown here is derived from an EMBL/GenBank/DDBJ whole genome shotgun (WGS) entry which is preliminary data.</text>
</comment>
<evidence type="ECO:0000256" key="2">
    <source>
        <dbReference type="SAM" id="MobiDB-lite"/>
    </source>
</evidence>
<dbReference type="GO" id="GO:0008168">
    <property type="term" value="F:methyltransferase activity"/>
    <property type="evidence" value="ECO:0007669"/>
    <property type="project" value="UniProtKB-KW"/>
</dbReference>
<reference evidence="4" key="1">
    <citation type="submission" date="2019-09" db="EMBL/GenBank/DDBJ databases">
        <authorList>
            <person name="Li J."/>
        </authorList>
    </citation>
    <scope>NUCLEOTIDE SEQUENCE [LARGE SCALE GENOMIC DNA]</scope>
    <source>
        <strain evidence="4">NRBC 14897</strain>
    </source>
</reference>
<evidence type="ECO:0000313" key="4">
    <source>
        <dbReference type="EMBL" id="KAA1379743.1"/>
    </source>
</evidence>
<feature type="coiled-coil region" evidence="1">
    <location>
        <begin position="632"/>
        <end position="705"/>
    </location>
</feature>
<dbReference type="GO" id="GO:0032259">
    <property type="term" value="P:methylation"/>
    <property type="evidence" value="ECO:0007669"/>
    <property type="project" value="UniProtKB-KW"/>
</dbReference>
<organism evidence="4 5">
    <name type="scientific">Aeromicrobium fastidiosum</name>
    <dbReference type="NCBI Taxonomy" id="52699"/>
    <lineage>
        <taxon>Bacteria</taxon>
        <taxon>Bacillati</taxon>
        <taxon>Actinomycetota</taxon>
        <taxon>Actinomycetes</taxon>
        <taxon>Propionibacteriales</taxon>
        <taxon>Nocardioidaceae</taxon>
        <taxon>Aeromicrobium</taxon>
    </lineage>
</organism>